<dbReference type="Proteomes" id="UP000298390">
    <property type="component" value="Unassembled WGS sequence"/>
</dbReference>
<evidence type="ECO:0000313" key="2">
    <source>
        <dbReference type="Proteomes" id="UP000298390"/>
    </source>
</evidence>
<proteinExistence type="predicted"/>
<sequence length="286" mass="31790">MVVDDDWHIVGLIGCQWEEAYPSTPASAIAMHAGRDATPGSDQSLVGAAGRLYDVPHSVESTERPWSEYLRSVFLWSNEVRVALILVTATDHNLKSLLDLNDAEVQPYKLCATVTDRPIPASIRSRLDLQTVVITARPTSTLNRHQTRDQYLPRVLSQKPHIILLAGSCQTLALRNYLLYLSTTIQPGVPGGEQLVAAHGFDEILSRRAKDPSKEPSTYQLRLRICDLRPDPKEPPKVLRSANRKLQIPEELQGDRMRGVLQAQVEAAEAKFVGVVLRHGAQQTKI</sequence>
<reference evidence="1 2" key="1">
    <citation type="submission" date="2019-01" db="EMBL/GenBank/DDBJ databases">
        <title>Genome sequencing of the rare red list fungi Fomitopsis rosea.</title>
        <authorList>
            <person name="Buettner E."/>
            <person name="Kellner H."/>
        </authorList>
    </citation>
    <scope>NUCLEOTIDE SEQUENCE [LARGE SCALE GENOMIC DNA]</scope>
    <source>
        <strain evidence="1 2">DSM 105464</strain>
    </source>
</reference>
<dbReference type="EMBL" id="SEKV01000406">
    <property type="protein sequence ID" value="TFY57736.1"/>
    <property type="molecule type" value="Genomic_DNA"/>
</dbReference>
<name>A0A4Y9Y5J6_9APHY</name>
<gene>
    <name evidence="1" type="ORF">EVJ58_g6841</name>
</gene>
<evidence type="ECO:0000313" key="1">
    <source>
        <dbReference type="EMBL" id="TFY57736.1"/>
    </source>
</evidence>
<organism evidence="1 2">
    <name type="scientific">Rhodofomes roseus</name>
    <dbReference type="NCBI Taxonomy" id="34475"/>
    <lineage>
        <taxon>Eukaryota</taxon>
        <taxon>Fungi</taxon>
        <taxon>Dikarya</taxon>
        <taxon>Basidiomycota</taxon>
        <taxon>Agaricomycotina</taxon>
        <taxon>Agaricomycetes</taxon>
        <taxon>Polyporales</taxon>
        <taxon>Rhodofomes</taxon>
    </lineage>
</organism>
<dbReference type="AlphaFoldDB" id="A0A4Y9Y5J6"/>
<protein>
    <submittedName>
        <fullName evidence="1">Uncharacterized protein</fullName>
    </submittedName>
</protein>
<accession>A0A4Y9Y5J6</accession>
<comment type="caution">
    <text evidence="1">The sequence shown here is derived from an EMBL/GenBank/DDBJ whole genome shotgun (WGS) entry which is preliminary data.</text>
</comment>